<keyword evidence="2" id="KW-1185">Reference proteome</keyword>
<feature type="non-terminal residue" evidence="1">
    <location>
        <position position="1"/>
    </location>
</feature>
<comment type="caution">
    <text evidence="1">The sequence shown here is derived from an EMBL/GenBank/DDBJ whole genome shotgun (WGS) entry which is preliminary data.</text>
</comment>
<dbReference type="Proteomes" id="UP000827986">
    <property type="component" value="Unassembled WGS sequence"/>
</dbReference>
<feature type="non-terminal residue" evidence="1">
    <location>
        <position position="53"/>
    </location>
</feature>
<sequence length="53" mass="5789">LSANVSGMFKPAGQHTRSIRKMMQSQPQHTVSETAHIRVQTVLSATCFYPTAG</sequence>
<evidence type="ECO:0000313" key="1">
    <source>
        <dbReference type="EMBL" id="KAH1185402.1"/>
    </source>
</evidence>
<gene>
    <name evidence="1" type="ORF">KIL84_018151</name>
</gene>
<protein>
    <submittedName>
        <fullName evidence="1">Uncharacterized protein</fullName>
    </submittedName>
</protein>
<reference evidence="1" key="1">
    <citation type="submission" date="2021-09" db="EMBL/GenBank/DDBJ databases">
        <title>The genome of Mauremys mutica provides insights into the evolution of semi-aquatic lifestyle.</title>
        <authorList>
            <person name="Gong S."/>
            <person name="Gao Y."/>
        </authorList>
    </citation>
    <scope>NUCLEOTIDE SEQUENCE</scope>
    <source>
        <strain evidence="1">MM-2020</strain>
        <tissue evidence="1">Muscle</tissue>
    </source>
</reference>
<name>A0A9D3XT53_9SAUR</name>
<dbReference type="EMBL" id="JAHDVG010000463">
    <property type="protein sequence ID" value="KAH1185402.1"/>
    <property type="molecule type" value="Genomic_DNA"/>
</dbReference>
<proteinExistence type="predicted"/>
<organism evidence="1 2">
    <name type="scientific">Mauremys mutica</name>
    <name type="common">yellowpond turtle</name>
    <dbReference type="NCBI Taxonomy" id="74926"/>
    <lineage>
        <taxon>Eukaryota</taxon>
        <taxon>Metazoa</taxon>
        <taxon>Chordata</taxon>
        <taxon>Craniata</taxon>
        <taxon>Vertebrata</taxon>
        <taxon>Euteleostomi</taxon>
        <taxon>Archelosauria</taxon>
        <taxon>Testudinata</taxon>
        <taxon>Testudines</taxon>
        <taxon>Cryptodira</taxon>
        <taxon>Durocryptodira</taxon>
        <taxon>Testudinoidea</taxon>
        <taxon>Geoemydidae</taxon>
        <taxon>Geoemydinae</taxon>
        <taxon>Mauremys</taxon>
    </lineage>
</organism>
<dbReference type="AlphaFoldDB" id="A0A9D3XT53"/>
<evidence type="ECO:0000313" key="2">
    <source>
        <dbReference type="Proteomes" id="UP000827986"/>
    </source>
</evidence>
<accession>A0A9D3XT53</accession>